<dbReference type="Proteomes" id="UP000177583">
    <property type="component" value="Unassembled WGS sequence"/>
</dbReference>
<dbReference type="EMBL" id="MFNF01000055">
    <property type="protein sequence ID" value="OGG99709.1"/>
    <property type="molecule type" value="Genomic_DNA"/>
</dbReference>
<organism evidence="1 2">
    <name type="scientific">Candidatus Lambdaproteobacteria bacterium RIFOXYD2_FULL_56_26</name>
    <dbReference type="NCBI Taxonomy" id="1817773"/>
    <lineage>
        <taxon>Bacteria</taxon>
        <taxon>Pseudomonadati</taxon>
        <taxon>Pseudomonadota</taxon>
        <taxon>Candidatus Lambdaproteobacteria</taxon>
    </lineage>
</organism>
<comment type="caution">
    <text evidence="1">The sequence shown here is derived from an EMBL/GenBank/DDBJ whole genome shotgun (WGS) entry which is preliminary data.</text>
</comment>
<gene>
    <name evidence="1" type="ORF">A2557_06100</name>
</gene>
<name>A0A1F6GNL9_9PROT</name>
<accession>A0A1F6GNL9</accession>
<dbReference type="AlphaFoldDB" id="A0A1F6GNL9"/>
<evidence type="ECO:0000313" key="1">
    <source>
        <dbReference type="EMBL" id="OGG99709.1"/>
    </source>
</evidence>
<proteinExistence type="predicted"/>
<reference evidence="1 2" key="1">
    <citation type="journal article" date="2016" name="Nat. Commun.">
        <title>Thousands of microbial genomes shed light on interconnected biogeochemical processes in an aquifer system.</title>
        <authorList>
            <person name="Anantharaman K."/>
            <person name="Brown C.T."/>
            <person name="Hug L.A."/>
            <person name="Sharon I."/>
            <person name="Castelle C.J."/>
            <person name="Probst A.J."/>
            <person name="Thomas B.C."/>
            <person name="Singh A."/>
            <person name="Wilkins M.J."/>
            <person name="Karaoz U."/>
            <person name="Brodie E.L."/>
            <person name="Williams K.H."/>
            <person name="Hubbard S.S."/>
            <person name="Banfield J.F."/>
        </authorList>
    </citation>
    <scope>NUCLEOTIDE SEQUENCE [LARGE SCALE GENOMIC DNA]</scope>
</reference>
<protein>
    <submittedName>
        <fullName evidence="1">Uncharacterized protein</fullName>
    </submittedName>
</protein>
<evidence type="ECO:0000313" key="2">
    <source>
        <dbReference type="Proteomes" id="UP000177583"/>
    </source>
</evidence>
<sequence length="223" mass="25233">MTEDGAEFPNKDRYFPKVMVQYQRVLFLWDDLVDYRQDVWGDNQNGKVTLRTEKRARTSHGVTDYLDNGKLILKNQEMVWLLKRLNFGQFECRWCGLGKAEPGNDKFIGFGDPAEGYAAGYRLYSGDKGPGLYVFLVNQGQAKTVAIPWNDDFAASTRYIVSWSPGKFDFYLITATKFIHAATIAEADIAVVGIPKINMEISLQSISGPNEVMADLIKYDAYP</sequence>